<feature type="domain" description="EamA" evidence="7">
    <location>
        <begin position="145"/>
        <end position="277"/>
    </location>
</feature>
<organism evidence="8 9">
    <name type="scientific">Kribbella antibiotica</name>
    <dbReference type="NCBI Taxonomy" id="190195"/>
    <lineage>
        <taxon>Bacteria</taxon>
        <taxon>Bacillati</taxon>
        <taxon>Actinomycetota</taxon>
        <taxon>Actinomycetes</taxon>
        <taxon>Propionibacteriales</taxon>
        <taxon>Kribbellaceae</taxon>
        <taxon>Kribbella</taxon>
    </lineage>
</organism>
<proteinExistence type="inferred from homology"/>
<feature type="transmembrane region" description="Helical" evidence="6">
    <location>
        <begin position="263"/>
        <end position="281"/>
    </location>
</feature>
<keyword evidence="4 6" id="KW-1133">Transmembrane helix</keyword>
<comment type="subcellular location">
    <subcellularLocation>
        <location evidence="1">Membrane</location>
        <topology evidence="1">Multi-pass membrane protein</topology>
    </subcellularLocation>
</comment>
<evidence type="ECO:0000256" key="1">
    <source>
        <dbReference type="ARBA" id="ARBA00004141"/>
    </source>
</evidence>
<evidence type="ECO:0000256" key="4">
    <source>
        <dbReference type="ARBA" id="ARBA00022989"/>
    </source>
</evidence>
<evidence type="ECO:0000259" key="7">
    <source>
        <dbReference type="Pfam" id="PF00892"/>
    </source>
</evidence>
<protein>
    <submittedName>
        <fullName evidence="8">EamA family transporter</fullName>
    </submittedName>
</protein>
<comment type="caution">
    <text evidence="8">The sequence shown here is derived from an EMBL/GenBank/DDBJ whole genome shotgun (WGS) entry which is preliminary data.</text>
</comment>
<dbReference type="GO" id="GO:0016020">
    <property type="term" value="C:membrane"/>
    <property type="evidence" value="ECO:0007669"/>
    <property type="project" value="UniProtKB-SubCell"/>
</dbReference>
<dbReference type="InterPro" id="IPR037185">
    <property type="entry name" value="EmrE-like"/>
</dbReference>
<feature type="transmembrane region" description="Helical" evidence="6">
    <location>
        <begin position="66"/>
        <end position="86"/>
    </location>
</feature>
<accession>A0A4R4ZQG2</accession>
<dbReference type="RefSeq" id="WP_132166619.1">
    <property type="nucleotide sequence ID" value="NZ_SMKX01000017.1"/>
</dbReference>
<keyword evidence="5 6" id="KW-0472">Membrane</keyword>
<feature type="transmembrane region" description="Helical" evidence="6">
    <location>
        <begin position="238"/>
        <end position="257"/>
    </location>
</feature>
<reference evidence="8 9" key="1">
    <citation type="submission" date="2019-03" db="EMBL/GenBank/DDBJ databases">
        <title>Draft genome sequences of novel Actinobacteria.</title>
        <authorList>
            <person name="Sahin N."/>
            <person name="Ay H."/>
            <person name="Saygin H."/>
        </authorList>
    </citation>
    <scope>NUCLEOTIDE SEQUENCE [LARGE SCALE GENOMIC DNA]</scope>
    <source>
        <strain evidence="8 9">JCM 13523</strain>
    </source>
</reference>
<feature type="transmembrane region" description="Helical" evidence="6">
    <location>
        <begin position="92"/>
        <end position="112"/>
    </location>
</feature>
<dbReference type="EMBL" id="SMKX01000017">
    <property type="protein sequence ID" value="TDD61201.1"/>
    <property type="molecule type" value="Genomic_DNA"/>
</dbReference>
<dbReference type="Proteomes" id="UP000295124">
    <property type="component" value="Unassembled WGS sequence"/>
</dbReference>
<name>A0A4R4ZQG2_9ACTN</name>
<evidence type="ECO:0000256" key="2">
    <source>
        <dbReference type="ARBA" id="ARBA00007362"/>
    </source>
</evidence>
<feature type="transmembrane region" description="Helical" evidence="6">
    <location>
        <begin position="144"/>
        <end position="164"/>
    </location>
</feature>
<feature type="transmembrane region" description="Helical" evidence="6">
    <location>
        <begin position="171"/>
        <end position="193"/>
    </location>
</feature>
<keyword evidence="9" id="KW-1185">Reference proteome</keyword>
<dbReference type="PANTHER" id="PTHR32322">
    <property type="entry name" value="INNER MEMBRANE TRANSPORTER"/>
    <property type="match status" value="1"/>
</dbReference>
<dbReference type="SUPFAM" id="SSF103481">
    <property type="entry name" value="Multidrug resistance efflux transporter EmrE"/>
    <property type="match status" value="2"/>
</dbReference>
<feature type="domain" description="EamA" evidence="7">
    <location>
        <begin position="10"/>
        <end position="135"/>
    </location>
</feature>
<dbReference type="InterPro" id="IPR050638">
    <property type="entry name" value="AA-Vitamin_Transporters"/>
</dbReference>
<evidence type="ECO:0000256" key="5">
    <source>
        <dbReference type="ARBA" id="ARBA00023136"/>
    </source>
</evidence>
<gene>
    <name evidence="8" type="ORF">E1263_08420</name>
</gene>
<feature type="transmembrane region" description="Helical" evidence="6">
    <location>
        <begin position="205"/>
        <end position="226"/>
    </location>
</feature>
<dbReference type="PANTHER" id="PTHR32322:SF2">
    <property type="entry name" value="EAMA DOMAIN-CONTAINING PROTEIN"/>
    <property type="match status" value="1"/>
</dbReference>
<feature type="transmembrane region" description="Helical" evidence="6">
    <location>
        <begin position="36"/>
        <end position="54"/>
    </location>
</feature>
<dbReference type="Pfam" id="PF00892">
    <property type="entry name" value="EamA"/>
    <property type="match status" value="2"/>
</dbReference>
<keyword evidence="3 6" id="KW-0812">Transmembrane</keyword>
<evidence type="ECO:0000313" key="9">
    <source>
        <dbReference type="Proteomes" id="UP000295124"/>
    </source>
</evidence>
<dbReference type="AlphaFoldDB" id="A0A4R4ZQG2"/>
<evidence type="ECO:0000256" key="3">
    <source>
        <dbReference type="ARBA" id="ARBA00022692"/>
    </source>
</evidence>
<evidence type="ECO:0000256" key="6">
    <source>
        <dbReference type="SAM" id="Phobius"/>
    </source>
</evidence>
<dbReference type="OrthoDB" id="5430053at2"/>
<evidence type="ECO:0000313" key="8">
    <source>
        <dbReference type="EMBL" id="TDD61201.1"/>
    </source>
</evidence>
<comment type="similarity">
    <text evidence="2">Belongs to the EamA transporter family.</text>
</comment>
<dbReference type="InterPro" id="IPR000620">
    <property type="entry name" value="EamA_dom"/>
</dbReference>
<sequence>MLNNRLALLLVTAITPMLWGTTYLVTTELLPPHRPLLAAVIRALPAGLLLIAITRKLPQGVWWWRSLVLGTLNIGAFFALLFVGAYRLPGGVAATVGAIQPLVVMMLSTGLLKERLSTRKVLAAIAGVFGVSLLVLRADARLDMVGVLAAVGGAVVMALGVVLSKRWTSPAPLLATTGWQLVAGGLVLLPVAYLVEGGLPAHLTLANLGGYAYLTIIGSALAYALWFRGLRALGPTDVTFLGLLSPVVATLLGWLVLDQRLSTAQLIGGLIVLVALVTAQLRRRPTKPATATPALIPATAGRC</sequence>
<feature type="transmembrane region" description="Helical" evidence="6">
    <location>
        <begin position="121"/>
        <end position="138"/>
    </location>
</feature>